<protein>
    <recommendedName>
        <fullName evidence="2">Rho-GAP domain-containing protein</fullName>
    </recommendedName>
</protein>
<sequence length="534" mass="60857">MELAGSRSLYSCSETTVRLLSQVAHLRTSITAEEVYIQALNAIECLPPSPPLAKLPGFDKETTYAKALAQYESSIKRTVSGRRELVTTMQHQLEVLHILKDHQQKRHLRINTTLGEKNSNYLSYRIHDLAESQKVYKSKCAELEQEDSREVEGTQASNEERDMEAKQLHRRSRAGLHAIRAHLAKAHVQEHNHRIAKLKHQVIDADREYRKSVLFLEGLRKKQLKTVHSAIKHIEILFMDKSEIAKSVLRNILVVEQAVQGREMSMTQSMTQTSESMNGMDDMALFTKGYGMLDFDVPDAVVYEHYIHGQLKDVQFGTSLKVYADVHKRNVPLLVEQCIQAVERMGGLQKEGIYRISGRQTAVNALKLDFEKDELRVDIDQYDIFTIASVLKMYLRELEYPLITMSLKQQSEYTAAIEDDAHRLHFLQGQLAQLSEPHWFTLQMLIKHLARIAANAKVNKMTTSNLAMIFTPAILHDEQASDKVLLDLISHQEVLFAKTARKNKEDQLGRLSLDDQGSLASSLEYKTHAATPHP</sequence>
<dbReference type="Pfam" id="PF00620">
    <property type="entry name" value="RhoGAP"/>
    <property type="match status" value="1"/>
</dbReference>
<dbReference type="Gene3D" id="1.10.555.10">
    <property type="entry name" value="Rho GTPase activation protein"/>
    <property type="match status" value="1"/>
</dbReference>
<dbReference type="InterPro" id="IPR027267">
    <property type="entry name" value="AH/BAR_dom_sf"/>
</dbReference>
<name>A0A077WL14_9FUNG</name>
<dbReference type="GO" id="GO:0007165">
    <property type="term" value="P:signal transduction"/>
    <property type="evidence" value="ECO:0007669"/>
    <property type="project" value="InterPro"/>
</dbReference>
<dbReference type="CDD" id="cd00159">
    <property type="entry name" value="RhoGAP"/>
    <property type="match status" value="1"/>
</dbReference>
<proteinExistence type="predicted"/>
<dbReference type="InterPro" id="IPR050729">
    <property type="entry name" value="Rho-GAP"/>
</dbReference>
<accession>A0A077WL14</accession>
<dbReference type="Gene3D" id="1.20.1270.60">
    <property type="entry name" value="Arfaptin homology (AH) domain/BAR domain"/>
    <property type="match status" value="1"/>
</dbReference>
<dbReference type="PANTHER" id="PTHR23176">
    <property type="entry name" value="RHO/RAC/CDC GTPASE-ACTIVATING PROTEIN"/>
    <property type="match status" value="1"/>
</dbReference>
<dbReference type="PANTHER" id="PTHR23176:SF134">
    <property type="entry name" value="RHO-TYPE GTPASE-ACTIVATING PROTEIN"/>
    <property type="match status" value="1"/>
</dbReference>
<dbReference type="InterPro" id="IPR000198">
    <property type="entry name" value="RhoGAP_dom"/>
</dbReference>
<dbReference type="SUPFAM" id="SSF48350">
    <property type="entry name" value="GTPase activation domain, GAP"/>
    <property type="match status" value="1"/>
</dbReference>
<evidence type="ECO:0000313" key="3">
    <source>
        <dbReference type="EMBL" id="CDS07824.1"/>
    </source>
</evidence>
<reference evidence="3" key="1">
    <citation type="journal article" date="2014" name="Genome Announc.">
        <title>De novo whole-genome sequence and genome annotation of Lichtheimia ramosa.</title>
        <authorList>
            <person name="Linde J."/>
            <person name="Schwartze V."/>
            <person name="Binder U."/>
            <person name="Lass-Florl C."/>
            <person name="Voigt K."/>
            <person name="Horn F."/>
        </authorList>
    </citation>
    <scope>NUCLEOTIDE SEQUENCE</scope>
    <source>
        <strain evidence="3">JMRC FSU:6197</strain>
    </source>
</reference>
<evidence type="ECO:0000259" key="2">
    <source>
        <dbReference type="PROSITE" id="PS50238"/>
    </source>
</evidence>
<dbReference type="SMART" id="SM00324">
    <property type="entry name" value="RhoGAP"/>
    <property type="match status" value="1"/>
</dbReference>
<dbReference type="GO" id="GO:0005737">
    <property type="term" value="C:cytoplasm"/>
    <property type="evidence" value="ECO:0007669"/>
    <property type="project" value="TreeGrafter"/>
</dbReference>
<organism evidence="3">
    <name type="scientific">Lichtheimia ramosa</name>
    <dbReference type="NCBI Taxonomy" id="688394"/>
    <lineage>
        <taxon>Eukaryota</taxon>
        <taxon>Fungi</taxon>
        <taxon>Fungi incertae sedis</taxon>
        <taxon>Mucoromycota</taxon>
        <taxon>Mucoromycotina</taxon>
        <taxon>Mucoromycetes</taxon>
        <taxon>Mucorales</taxon>
        <taxon>Lichtheimiaceae</taxon>
        <taxon>Lichtheimia</taxon>
    </lineage>
</organism>
<dbReference type="EMBL" id="LK023324">
    <property type="protein sequence ID" value="CDS07824.1"/>
    <property type="molecule type" value="Genomic_DNA"/>
</dbReference>
<dbReference type="AlphaFoldDB" id="A0A077WL14"/>
<dbReference type="OrthoDB" id="79452at2759"/>
<keyword evidence="1" id="KW-0343">GTPase activation</keyword>
<evidence type="ECO:0000256" key="1">
    <source>
        <dbReference type="ARBA" id="ARBA00022468"/>
    </source>
</evidence>
<gene>
    <name evidence="3" type="ORF">LRAMOSA01773</name>
</gene>
<feature type="domain" description="Rho-GAP" evidence="2">
    <location>
        <begin position="318"/>
        <end position="508"/>
    </location>
</feature>
<dbReference type="PROSITE" id="PS50238">
    <property type="entry name" value="RHOGAP"/>
    <property type="match status" value="1"/>
</dbReference>
<dbReference type="InterPro" id="IPR008936">
    <property type="entry name" value="Rho_GTPase_activation_prot"/>
</dbReference>
<dbReference type="SUPFAM" id="SSF103657">
    <property type="entry name" value="BAR/IMD domain-like"/>
    <property type="match status" value="1"/>
</dbReference>
<dbReference type="GO" id="GO:0005096">
    <property type="term" value="F:GTPase activator activity"/>
    <property type="evidence" value="ECO:0007669"/>
    <property type="project" value="UniProtKB-KW"/>
</dbReference>